<sequence>MHAHTNTIKLKSEKVALWNRQCTVETKQKI</sequence>
<name>A0A0E9PM42_ANGAN</name>
<reference evidence="1" key="1">
    <citation type="submission" date="2014-11" db="EMBL/GenBank/DDBJ databases">
        <authorList>
            <person name="Amaro Gonzalez C."/>
        </authorList>
    </citation>
    <scope>NUCLEOTIDE SEQUENCE</scope>
</reference>
<dbReference type="AlphaFoldDB" id="A0A0E9PM42"/>
<organism evidence="1">
    <name type="scientific">Anguilla anguilla</name>
    <name type="common">European freshwater eel</name>
    <name type="synonym">Muraena anguilla</name>
    <dbReference type="NCBI Taxonomy" id="7936"/>
    <lineage>
        <taxon>Eukaryota</taxon>
        <taxon>Metazoa</taxon>
        <taxon>Chordata</taxon>
        <taxon>Craniata</taxon>
        <taxon>Vertebrata</taxon>
        <taxon>Euteleostomi</taxon>
        <taxon>Actinopterygii</taxon>
        <taxon>Neopterygii</taxon>
        <taxon>Teleostei</taxon>
        <taxon>Anguilliformes</taxon>
        <taxon>Anguillidae</taxon>
        <taxon>Anguilla</taxon>
    </lineage>
</organism>
<reference evidence="1" key="2">
    <citation type="journal article" date="2015" name="Fish Shellfish Immunol.">
        <title>Early steps in the European eel (Anguilla anguilla)-Vibrio vulnificus interaction in the gills: Role of the RtxA13 toxin.</title>
        <authorList>
            <person name="Callol A."/>
            <person name="Pajuelo D."/>
            <person name="Ebbesson L."/>
            <person name="Teles M."/>
            <person name="MacKenzie S."/>
            <person name="Amaro C."/>
        </authorList>
    </citation>
    <scope>NUCLEOTIDE SEQUENCE</scope>
</reference>
<proteinExistence type="predicted"/>
<dbReference type="EMBL" id="GBXM01102998">
    <property type="protein sequence ID" value="JAH05579.1"/>
    <property type="molecule type" value="Transcribed_RNA"/>
</dbReference>
<evidence type="ECO:0000313" key="1">
    <source>
        <dbReference type="EMBL" id="JAH05579.1"/>
    </source>
</evidence>
<protein>
    <submittedName>
        <fullName evidence="1">Uncharacterized protein</fullName>
    </submittedName>
</protein>
<accession>A0A0E9PM42</accession>